<keyword evidence="1" id="KW-0614">Plasmid</keyword>
<accession>A0A3S6IEA2</accession>
<gene>
    <name evidence="1" type="ORF">AgrTiEU6_167</name>
</gene>
<geneLocation type="plasmid" evidence="1">
    <name>pTiEU6</name>
</geneLocation>
<name>A0A3S6IEA2_AGRTU</name>
<reference evidence="1" key="1">
    <citation type="submission" date="2016-06" db="EMBL/GenBank/DDBJ databases">
        <title>Complete sequence of Ti-plasmid pTiEU6.</title>
        <authorList>
            <person name="Shao S."/>
            <person name="Henkel C."/>
            <person name="van Heusden G.H."/>
            <person name="Hooykaas P."/>
        </authorList>
    </citation>
    <scope>NUCLEOTIDE SEQUENCE</scope>
    <source>
        <strain evidence="1">EU6</strain>
        <plasmid evidence="1">pTiEU6</plasmid>
    </source>
</reference>
<dbReference type="AlphaFoldDB" id="A0A3S6IEA2"/>
<organism evidence="1">
    <name type="scientific">Agrobacterium tumefaciens</name>
    <dbReference type="NCBI Taxonomy" id="358"/>
    <lineage>
        <taxon>Bacteria</taxon>
        <taxon>Pseudomonadati</taxon>
        <taxon>Pseudomonadota</taxon>
        <taxon>Alphaproteobacteria</taxon>
        <taxon>Hyphomicrobiales</taxon>
        <taxon>Rhizobiaceae</taxon>
        <taxon>Rhizobium/Agrobacterium group</taxon>
        <taxon>Agrobacterium</taxon>
        <taxon>Agrobacterium tumefaciens complex</taxon>
    </lineage>
</organism>
<proteinExistence type="predicted"/>
<dbReference type="EMBL" id="KX388535">
    <property type="protein sequence ID" value="ARU12388.1"/>
    <property type="molecule type" value="Genomic_DNA"/>
</dbReference>
<evidence type="ECO:0000313" key="1">
    <source>
        <dbReference type="EMBL" id="ARU12388.1"/>
    </source>
</evidence>
<protein>
    <submittedName>
        <fullName evidence="1">Uncharacterized protein</fullName>
    </submittedName>
</protein>
<sequence>MHLILFDLKLDEVGCASRTGAFAESSKVWNWCCVILEQ</sequence>